<evidence type="ECO:0000256" key="1">
    <source>
        <dbReference type="ARBA" id="ARBA00022729"/>
    </source>
</evidence>
<feature type="signal peptide" evidence="3">
    <location>
        <begin position="1"/>
        <end position="20"/>
    </location>
</feature>
<dbReference type="GO" id="GO:0016787">
    <property type="term" value="F:hydrolase activity"/>
    <property type="evidence" value="ECO:0007669"/>
    <property type="project" value="UniProtKB-KW"/>
</dbReference>
<keyword evidence="1 3" id="KW-0732">Signal</keyword>
<evidence type="ECO:0000256" key="2">
    <source>
        <dbReference type="ARBA" id="ARBA00022801"/>
    </source>
</evidence>
<proteinExistence type="predicted"/>
<accession>A0A8H7QKF3</accession>
<dbReference type="InterPro" id="IPR051299">
    <property type="entry name" value="AB_hydrolase_lip/est"/>
</dbReference>
<dbReference type="Pfam" id="PF01764">
    <property type="entry name" value="Lipase_3"/>
    <property type="match status" value="1"/>
</dbReference>
<dbReference type="CDD" id="cd00519">
    <property type="entry name" value="Lipase_3"/>
    <property type="match status" value="1"/>
</dbReference>
<dbReference type="Gene3D" id="3.40.50.1820">
    <property type="entry name" value="alpha/beta hydrolase"/>
    <property type="match status" value="1"/>
</dbReference>
<dbReference type="EMBL" id="JAEPRC010000656">
    <property type="protein sequence ID" value="KAG2193305.1"/>
    <property type="molecule type" value="Genomic_DNA"/>
</dbReference>
<dbReference type="PANTHER" id="PTHR46640">
    <property type="entry name" value="TRIACYLGLYCEROL LIPASE, PUTATIVE (AFU_ORTHOLOGUE AFUA_6G06510)-RELATED"/>
    <property type="match status" value="1"/>
</dbReference>
<dbReference type="PANTHER" id="PTHR46640:SF1">
    <property type="entry name" value="FUNGAL LIPASE-LIKE DOMAIN-CONTAINING PROTEIN-RELATED"/>
    <property type="match status" value="1"/>
</dbReference>
<dbReference type="AlphaFoldDB" id="A0A8H7QKF3"/>
<feature type="domain" description="Fungal lipase-type" evidence="4">
    <location>
        <begin position="153"/>
        <end position="272"/>
    </location>
</feature>
<keyword evidence="2" id="KW-0378">Hydrolase</keyword>
<feature type="chain" id="PRO_5033990997" description="Fungal lipase-type domain-containing protein" evidence="3">
    <location>
        <begin position="21"/>
        <end position="297"/>
    </location>
</feature>
<evidence type="ECO:0000313" key="5">
    <source>
        <dbReference type="EMBL" id="KAG2193305.1"/>
    </source>
</evidence>
<gene>
    <name evidence="5" type="ORF">INT46_008515</name>
</gene>
<protein>
    <recommendedName>
        <fullName evidence="4">Fungal lipase-type domain-containing protein</fullName>
    </recommendedName>
</protein>
<evidence type="ECO:0000259" key="4">
    <source>
        <dbReference type="Pfam" id="PF01764"/>
    </source>
</evidence>
<dbReference type="GO" id="GO:0006629">
    <property type="term" value="P:lipid metabolic process"/>
    <property type="evidence" value="ECO:0007669"/>
    <property type="project" value="InterPro"/>
</dbReference>
<dbReference type="InterPro" id="IPR002921">
    <property type="entry name" value="Fungal_lipase-type"/>
</dbReference>
<organism evidence="5 6">
    <name type="scientific">Mucor plumbeus</name>
    <dbReference type="NCBI Taxonomy" id="97098"/>
    <lineage>
        <taxon>Eukaryota</taxon>
        <taxon>Fungi</taxon>
        <taxon>Fungi incertae sedis</taxon>
        <taxon>Mucoromycota</taxon>
        <taxon>Mucoromycotina</taxon>
        <taxon>Mucoromycetes</taxon>
        <taxon>Mucorales</taxon>
        <taxon>Mucorineae</taxon>
        <taxon>Mucoraceae</taxon>
        <taxon>Mucor</taxon>
    </lineage>
</organism>
<sequence length="297" mass="33224">MIKTCIQILLLCSILHSAVCVQQQSPGPNALWPIIYAGSGNSGLNLLSFEQIDGKIERRMYEYDLLPPAQNVYRYNSTTPEFIDAHFHAALSRTSNCRPSYDKWDCGELCETYLPDGEVIRSFSTFPMGITGSVVLSHQKETIFVLLRGASSMRNKMMANHPFIEGAKVEEGFLAGEQDIYDIVSTALYDQLILTPDYKVDITGHSFGAGVGSLLMADLNYHNHLANSTNLSGHFLGKSRVGTYEYAAYIGENNINVRRYVQEGDGFVHVPHILDGYVHEGDEYWLENNITQELGMH</sequence>
<name>A0A8H7QKF3_9FUNG</name>
<dbReference type="InterPro" id="IPR029058">
    <property type="entry name" value="AB_hydrolase_fold"/>
</dbReference>
<dbReference type="OrthoDB" id="426718at2759"/>
<evidence type="ECO:0000313" key="6">
    <source>
        <dbReference type="Proteomes" id="UP000650833"/>
    </source>
</evidence>
<evidence type="ECO:0000256" key="3">
    <source>
        <dbReference type="SAM" id="SignalP"/>
    </source>
</evidence>
<dbReference type="Proteomes" id="UP000650833">
    <property type="component" value="Unassembled WGS sequence"/>
</dbReference>
<comment type="caution">
    <text evidence="5">The sequence shown here is derived from an EMBL/GenBank/DDBJ whole genome shotgun (WGS) entry which is preliminary data.</text>
</comment>
<reference evidence="5" key="1">
    <citation type="submission" date="2020-12" db="EMBL/GenBank/DDBJ databases">
        <title>Metabolic potential, ecology and presence of endohyphal bacteria is reflected in genomic diversity of Mucoromycotina.</title>
        <authorList>
            <person name="Muszewska A."/>
            <person name="Okrasinska A."/>
            <person name="Steczkiewicz K."/>
            <person name="Drgas O."/>
            <person name="Orlowska M."/>
            <person name="Perlinska-Lenart U."/>
            <person name="Aleksandrzak-Piekarczyk T."/>
            <person name="Szatraj K."/>
            <person name="Zielenkiewicz U."/>
            <person name="Pilsyk S."/>
            <person name="Malc E."/>
            <person name="Mieczkowski P."/>
            <person name="Kruszewska J.S."/>
            <person name="Biernat P."/>
            <person name="Pawlowska J."/>
        </authorList>
    </citation>
    <scope>NUCLEOTIDE SEQUENCE</scope>
    <source>
        <strain evidence="5">CBS 226.32</strain>
    </source>
</reference>
<dbReference type="SUPFAM" id="SSF53474">
    <property type="entry name" value="alpha/beta-Hydrolases"/>
    <property type="match status" value="1"/>
</dbReference>
<keyword evidence="6" id="KW-1185">Reference proteome</keyword>